<dbReference type="GO" id="GO:0042276">
    <property type="term" value="P:error-prone translesion synthesis"/>
    <property type="evidence" value="ECO:0007669"/>
    <property type="project" value="TreeGrafter"/>
</dbReference>
<dbReference type="PROSITE" id="PS50173">
    <property type="entry name" value="UMUC"/>
    <property type="match status" value="1"/>
</dbReference>
<dbReference type="Gene3D" id="3.30.70.270">
    <property type="match status" value="1"/>
</dbReference>
<dbReference type="GO" id="GO:0003887">
    <property type="term" value="F:DNA-directed DNA polymerase activity"/>
    <property type="evidence" value="ECO:0007669"/>
    <property type="project" value="TreeGrafter"/>
</dbReference>
<gene>
    <name evidence="3" type="primary">umuC_1</name>
    <name evidence="3" type="ORF">NCTC12123_01698</name>
</gene>
<dbReference type="PANTHER" id="PTHR11076">
    <property type="entry name" value="DNA REPAIR POLYMERASE UMUC / TRANSFERASE FAMILY MEMBER"/>
    <property type="match status" value="1"/>
</dbReference>
<dbReference type="EMBL" id="UFYI01000007">
    <property type="protein sequence ID" value="STD20059.1"/>
    <property type="molecule type" value="Genomic_DNA"/>
</dbReference>
<dbReference type="SUPFAM" id="SSF56672">
    <property type="entry name" value="DNA/RNA polymerases"/>
    <property type="match status" value="1"/>
</dbReference>
<feature type="domain" description="UmuC" evidence="2">
    <location>
        <begin position="2"/>
        <end position="107"/>
    </location>
</feature>
<dbReference type="PANTHER" id="PTHR11076:SF34">
    <property type="entry name" value="PROTEIN UMUC"/>
    <property type="match status" value="1"/>
</dbReference>
<sequence length="128" mass="14197">MFALVDVNSFYASCEKVFRPDLEGKPIVVVSNNDGCIISLSREAKQFGIKMGEPYFKFKEKLYPSKVYVFSSNYALYADLSSRVMQTLTDLAPAIEIYSIDEAFVNVFRGQPLPVAGSVRSPDAHAGL</sequence>
<dbReference type="Pfam" id="PF00817">
    <property type="entry name" value="IMS"/>
    <property type="match status" value="1"/>
</dbReference>
<dbReference type="Gene3D" id="3.40.1170.60">
    <property type="match status" value="1"/>
</dbReference>
<evidence type="ECO:0000313" key="4">
    <source>
        <dbReference type="Proteomes" id="UP000255163"/>
    </source>
</evidence>
<dbReference type="GO" id="GO:0009432">
    <property type="term" value="P:SOS response"/>
    <property type="evidence" value="ECO:0007669"/>
    <property type="project" value="TreeGrafter"/>
</dbReference>
<comment type="similarity">
    <text evidence="1">Belongs to the DNA polymerase type-Y family.</text>
</comment>
<dbReference type="GO" id="GO:0005829">
    <property type="term" value="C:cytosol"/>
    <property type="evidence" value="ECO:0007669"/>
    <property type="project" value="TreeGrafter"/>
</dbReference>
<evidence type="ECO:0000259" key="2">
    <source>
        <dbReference type="PROSITE" id="PS50173"/>
    </source>
</evidence>
<dbReference type="InterPro" id="IPR043502">
    <property type="entry name" value="DNA/RNA_pol_sf"/>
</dbReference>
<dbReference type="Proteomes" id="UP000255163">
    <property type="component" value="Unassembled WGS sequence"/>
</dbReference>
<dbReference type="InterPro" id="IPR050116">
    <property type="entry name" value="DNA_polymerase-Y"/>
</dbReference>
<reference evidence="3 4" key="1">
    <citation type="submission" date="2018-06" db="EMBL/GenBank/DDBJ databases">
        <authorList>
            <consortium name="Pathogen Informatics"/>
            <person name="Doyle S."/>
        </authorList>
    </citation>
    <scope>NUCLEOTIDE SEQUENCE [LARGE SCALE GENOMIC DNA]</scope>
    <source>
        <strain evidence="3 4">NCTC12123</strain>
    </source>
</reference>
<dbReference type="InterPro" id="IPR043128">
    <property type="entry name" value="Rev_trsase/Diguanyl_cyclase"/>
</dbReference>
<dbReference type="AlphaFoldDB" id="A0A376FA02"/>
<name>A0A376FA02_ENTAS</name>
<dbReference type="InterPro" id="IPR001126">
    <property type="entry name" value="UmuC"/>
</dbReference>
<evidence type="ECO:0000313" key="3">
    <source>
        <dbReference type="EMBL" id="STD20059.1"/>
    </source>
</evidence>
<evidence type="ECO:0000256" key="1">
    <source>
        <dbReference type="ARBA" id="ARBA00010945"/>
    </source>
</evidence>
<dbReference type="GO" id="GO:0006281">
    <property type="term" value="P:DNA repair"/>
    <property type="evidence" value="ECO:0007669"/>
    <property type="project" value="InterPro"/>
</dbReference>
<proteinExistence type="inferred from homology"/>
<accession>A0A376FA02</accession>
<protein>
    <submittedName>
        <fullName evidence="3">UMUC domain-containing protein DNA-repair protein</fullName>
    </submittedName>
</protein>
<organism evidence="3 4">
    <name type="scientific">Enterobacter asburiae</name>
    <dbReference type="NCBI Taxonomy" id="61645"/>
    <lineage>
        <taxon>Bacteria</taxon>
        <taxon>Pseudomonadati</taxon>
        <taxon>Pseudomonadota</taxon>
        <taxon>Gammaproteobacteria</taxon>
        <taxon>Enterobacterales</taxon>
        <taxon>Enterobacteriaceae</taxon>
        <taxon>Enterobacter</taxon>
        <taxon>Enterobacter cloacae complex</taxon>
    </lineage>
</organism>